<dbReference type="EMBL" id="BLXT01004433">
    <property type="protein sequence ID" value="GFO12527.1"/>
    <property type="molecule type" value="Genomic_DNA"/>
</dbReference>
<comment type="caution">
    <text evidence="2">The sequence shown here is derived from an EMBL/GenBank/DDBJ whole genome shotgun (WGS) entry which is preliminary data.</text>
</comment>
<evidence type="ECO:0000259" key="1">
    <source>
        <dbReference type="Pfam" id="PF03184"/>
    </source>
</evidence>
<dbReference type="Pfam" id="PF03184">
    <property type="entry name" value="DDE_1"/>
    <property type="match status" value="1"/>
</dbReference>
<dbReference type="GO" id="GO:0005634">
    <property type="term" value="C:nucleus"/>
    <property type="evidence" value="ECO:0007669"/>
    <property type="project" value="TreeGrafter"/>
</dbReference>
<evidence type="ECO:0000313" key="2">
    <source>
        <dbReference type="EMBL" id="GFO12527.1"/>
    </source>
</evidence>
<gene>
    <name evidence="2" type="ORF">PoB_003903200</name>
</gene>
<protein>
    <submittedName>
        <fullName evidence="2">Tigger transposable element-derived protein 6</fullName>
    </submittedName>
</protein>
<dbReference type="Proteomes" id="UP000735302">
    <property type="component" value="Unassembled WGS sequence"/>
</dbReference>
<evidence type="ECO:0000313" key="3">
    <source>
        <dbReference type="Proteomes" id="UP000735302"/>
    </source>
</evidence>
<dbReference type="PANTHER" id="PTHR19303:SF73">
    <property type="entry name" value="PROTEIN PDC2"/>
    <property type="match status" value="1"/>
</dbReference>
<name>A0AAV4B058_9GAST</name>
<organism evidence="2 3">
    <name type="scientific">Plakobranchus ocellatus</name>
    <dbReference type="NCBI Taxonomy" id="259542"/>
    <lineage>
        <taxon>Eukaryota</taxon>
        <taxon>Metazoa</taxon>
        <taxon>Spiralia</taxon>
        <taxon>Lophotrochozoa</taxon>
        <taxon>Mollusca</taxon>
        <taxon>Gastropoda</taxon>
        <taxon>Heterobranchia</taxon>
        <taxon>Euthyneura</taxon>
        <taxon>Panpulmonata</taxon>
        <taxon>Sacoglossa</taxon>
        <taxon>Placobranchoidea</taxon>
        <taxon>Plakobranchidae</taxon>
        <taxon>Plakobranchus</taxon>
    </lineage>
</organism>
<dbReference type="PANTHER" id="PTHR19303">
    <property type="entry name" value="TRANSPOSON"/>
    <property type="match status" value="1"/>
</dbReference>
<dbReference type="InterPro" id="IPR050863">
    <property type="entry name" value="CenT-Element_Derived"/>
</dbReference>
<proteinExistence type="predicted"/>
<feature type="domain" description="DDE-1" evidence="1">
    <location>
        <begin position="70"/>
        <end position="117"/>
    </location>
</feature>
<reference evidence="2 3" key="1">
    <citation type="journal article" date="2021" name="Elife">
        <title>Chloroplast acquisition without the gene transfer in kleptoplastic sea slugs, Plakobranchus ocellatus.</title>
        <authorList>
            <person name="Maeda T."/>
            <person name="Takahashi S."/>
            <person name="Yoshida T."/>
            <person name="Shimamura S."/>
            <person name="Takaki Y."/>
            <person name="Nagai Y."/>
            <person name="Toyoda A."/>
            <person name="Suzuki Y."/>
            <person name="Arimoto A."/>
            <person name="Ishii H."/>
            <person name="Satoh N."/>
            <person name="Nishiyama T."/>
            <person name="Hasebe M."/>
            <person name="Maruyama T."/>
            <person name="Minagawa J."/>
            <person name="Obokata J."/>
            <person name="Shigenobu S."/>
        </authorList>
    </citation>
    <scope>NUCLEOTIDE SEQUENCE [LARGE SCALE GENOMIC DNA]</scope>
</reference>
<dbReference type="GO" id="GO:0003677">
    <property type="term" value="F:DNA binding"/>
    <property type="evidence" value="ECO:0007669"/>
    <property type="project" value="TreeGrafter"/>
</dbReference>
<dbReference type="InterPro" id="IPR004875">
    <property type="entry name" value="DDE_SF_endonuclease_dom"/>
</dbReference>
<sequence>MVFKAVSREVASVDMSIVDTWRGSALQQLLENYNADDIFNADETGVFYKCLPDKTLDFKGNVCIGGKKAKNRLTILLAANMSGSEKLPLLIIGKSAKPRCFNSTKKLPVEYAANKKSMDE</sequence>
<dbReference type="AlphaFoldDB" id="A0AAV4B058"/>
<keyword evidence="3" id="KW-1185">Reference proteome</keyword>
<accession>A0AAV4B058</accession>